<sequence>MRPDRPTRNIFFYDIPAHWNEADIIIYLRKVRIVNVKANIVLNEDKEEEFAKGTFGTNRGTVGSSICCNYVTNPKSTNRSGYGKTFLKEKNITGPNKEVKKFATTSEKEVEKKKQLVEEEEKQEISMKEENKNVAG</sequence>
<name>A0A2N0RC78_9GLOM</name>
<protein>
    <submittedName>
        <fullName evidence="3">Uncharacterized protein</fullName>
    </submittedName>
</protein>
<evidence type="ECO:0000313" key="3">
    <source>
        <dbReference type="EMBL" id="PKC60912.1"/>
    </source>
</evidence>
<evidence type="ECO:0000313" key="4">
    <source>
        <dbReference type="Proteomes" id="UP000232688"/>
    </source>
</evidence>
<dbReference type="EMBL" id="LLXH01001070">
    <property type="protein sequence ID" value="PKC60912.1"/>
    <property type="molecule type" value="Genomic_DNA"/>
</dbReference>
<feature type="region of interest" description="Disordered" evidence="1">
    <location>
        <begin position="110"/>
        <end position="136"/>
    </location>
</feature>
<dbReference type="EMBL" id="LLXJ01001123">
    <property type="protein sequence ID" value="PKC03786.1"/>
    <property type="molecule type" value="Genomic_DNA"/>
</dbReference>
<reference evidence="2 5" key="2">
    <citation type="submission" date="2017-09" db="EMBL/GenBank/DDBJ databases">
        <title>Extensive intraspecific genome diversity in a model arbuscular mycorrhizal fungus.</title>
        <authorList>
            <person name="Chen E.C."/>
            <person name="Morin E."/>
            <person name="Beaudet D."/>
            <person name="Noel J."/>
            <person name="Ndikumana S."/>
            <person name="Charron P."/>
            <person name="St-Onge C."/>
            <person name="Giorgi J."/>
            <person name="Grigoriev I.V."/>
            <person name="Roux C."/>
            <person name="Martin F.M."/>
            <person name="Corradi N."/>
        </authorList>
    </citation>
    <scope>NUCLEOTIDE SEQUENCE [LARGE SCALE GENOMIC DNA]</scope>
    <source>
        <strain evidence="2 5">A5</strain>
    </source>
</reference>
<evidence type="ECO:0000256" key="1">
    <source>
        <dbReference type="SAM" id="MobiDB-lite"/>
    </source>
</evidence>
<dbReference type="Proteomes" id="UP000232722">
    <property type="component" value="Unassembled WGS sequence"/>
</dbReference>
<proteinExistence type="predicted"/>
<reference evidence="3 4" key="4">
    <citation type="submission" date="2017-10" db="EMBL/GenBank/DDBJ databases">
        <title>Genome analyses suggest a sexual origin of heterokaryosis in a supposedly ancient asexual fungus.</title>
        <authorList>
            <person name="Corradi N."/>
            <person name="Sedzielewska K."/>
            <person name="Noel J."/>
            <person name="Charron P."/>
            <person name="Farinelli L."/>
            <person name="Marton T."/>
            <person name="Kruger M."/>
            <person name="Pelin A."/>
            <person name="Brachmann A."/>
            <person name="Corradi N."/>
        </authorList>
    </citation>
    <scope>NUCLEOTIDE SEQUENCE [LARGE SCALE GENOMIC DNA]</scope>
    <source>
        <strain evidence="3 4">A1</strain>
    </source>
</reference>
<dbReference type="Proteomes" id="UP000232688">
    <property type="component" value="Unassembled WGS sequence"/>
</dbReference>
<evidence type="ECO:0000313" key="2">
    <source>
        <dbReference type="EMBL" id="PKC03786.1"/>
    </source>
</evidence>
<reference evidence="3 4" key="3">
    <citation type="submission" date="2017-10" db="EMBL/GenBank/DDBJ databases">
        <title>Extensive intraspecific genome diversity in a model arbuscular mycorrhizal fungus.</title>
        <authorList>
            <person name="Chen E.C.H."/>
            <person name="Morin E."/>
            <person name="Baudet D."/>
            <person name="Noel J."/>
            <person name="Ndikumana S."/>
            <person name="Charron P."/>
            <person name="St-Onge C."/>
            <person name="Giorgi J."/>
            <person name="Grigoriev I.V."/>
            <person name="Roux C."/>
            <person name="Martin F.M."/>
            <person name="Corradi N."/>
        </authorList>
    </citation>
    <scope>NUCLEOTIDE SEQUENCE [LARGE SCALE GENOMIC DNA]</scope>
    <source>
        <strain evidence="3 4">A1</strain>
    </source>
</reference>
<dbReference type="VEuPathDB" id="FungiDB:FUN_001842"/>
<organism evidence="3 4">
    <name type="scientific">Rhizophagus irregularis</name>
    <dbReference type="NCBI Taxonomy" id="588596"/>
    <lineage>
        <taxon>Eukaryota</taxon>
        <taxon>Fungi</taxon>
        <taxon>Fungi incertae sedis</taxon>
        <taxon>Mucoromycota</taxon>
        <taxon>Glomeromycotina</taxon>
        <taxon>Glomeromycetes</taxon>
        <taxon>Glomerales</taxon>
        <taxon>Glomeraceae</taxon>
        <taxon>Rhizophagus</taxon>
    </lineage>
</organism>
<dbReference type="AlphaFoldDB" id="A0A2N0RC78"/>
<gene>
    <name evidence="3" type="ORF">RhiirA1_467353</name>
    <name evidence="2" type="ORF">RhiirA5_423261</name>
</gene>
<comment type="caution">
    <text evidence="3">The sequence shown here is derived from an EMBL/GenBank/DDBJ whole genome shotgun (WGS) entry which is preliminary data.</text>
</comment>
<dbReference type="VEuPathDB" id="FungiDB:RhiirA1_467353"/>
<reference evidence="2 5" key="1">
    <citation type="submission" date="2016-04" db="EMBL/GenBank/DDBJ databases">
        <title>Genome analyses suggest a sexual origin of heterokaryosis in a supposedly ancient asexual fungus.</title>
        <authorList>
            <person name="Ropars J."/>
            <person name="Sedzielewska K."/>
            <person name="Noel J."/>
            <person name="Charron P."/>
            <person name="Farinelli L."/>
            <person name="Marton T."/>
            <person name="Kruger M."/>
            <person name="Pelin A."/>
            <person name="Brachmann A."/>
            <person name="Corradi N."/>
        </authorList>
    </citation>
    <scope>NUCLEOTIDE SEQUENCE [LARGE SCALE GENOMIC DNA]</scope>
    <source>
        <strain evidence="2 5">A5</strain>
    </source>
</reference>
<evidence type="ECO:0000313" key="5">
    <source>
        <dbReference type="Proteomes" id="UP000232722"/>
    </source>
</evidence>
<accession>A0A2N0RC78</accession>